<evidence type="ECO:0000256" key="1">
    <source>
        <dbReference type="SAM" id="MobiDB-lite"/>
    </source>
</evidence>
<feature type="compositionally biased region" description="Polar residues" evidence="1">
    <location>
        <begin position="212"/>
        <end position="227"/>
    </location>
</feature>
<accession>A0A699HIK4</accession>
<feature type="region of interest" description="Disordered" evidence="1">
    <location>
        <begin position="212"/>
        <end position="233"/>
    </location>
</feature>
<dbReference type="AlphaFoldDB" id="A0A699HIK4"/>
<organism evidence="2">
    <name type="scientific">Tanacetum cinerariifolium</name>
    <name type="common">Dalmatian daisy</name>
    <name type="synonym">Chrysanthemum cinerariifolium</name>
    <dbReference type="NCBI Taxonomy" id="118510"/>
    <lineage>
        <taxon>Eukaryota</taxon>
        <taxon>Viridiplantae</taxon>
        <taxon>Streptophyta</taxon>
        <taxon>Embryophyta</taxon>
        <taxon>Tracheophyta</taxon>
        <taxon>Spermatophyta</taxon>
        <taxon>Magnoliopsida</taxon>
        <taxon>eudicotyledons</taxon>
        <taxon>Gunneridae</taxon>
        <taxon>Pentapetalae</taxon>
        <taxon>asterids</taxon>
        <taxon>campanulids</taxon>
        <taxon>Asterales</taxon>
        <taxon>Asteraceae</taxon>
        <taxon>Asteroideae</taxon>
        <taxon>Anthemideae</taxon>
        <taxon>Anthemidinae</taxon>
        <taxon>Tanacetum</taxon>
    </lineage>
</organism>
<name>A0A699HIK4_TANCI</name>
<comment type="caution">
    <text evidence="2">The sequence shown here is derived from an EMBL/GenBank/DDBJ whole genome shotgun (WGS) entry which is preliminary data.</text>
</comment>
<protein>
    <submittedName>
        <fullName evidence="2">Uncharacterized protein</fullName>
    </submittedName>
</protein>
<feature type="non-terminal residue" evidence="2">
    <location>
        <position position="289"/>
    </location>
</feature>
<sequence length="289" mass="33808">MIERNFIEIQGTFLIKLRDNAFNWAIEENVFEHINKFLKIKEDNDPNDIADIFKIEGNLFDFETPSCEAFNDFNYLFKTDKDLFTFDIQGTRTYEEYELNNPITRDHEEPSDIVGFVMVVSYLGRLGLKSMTYFQDHKWYDELVDGKLKNETLALKAKVEGSWGDAAPEVNTHEITPFTRMENFGRGPYANMKTKKTRDPYLDVNRVFSEASNVGKTQENQGHKNNPTPEPSNYKIKRFEMMKYSFNGDEKFITLKESEYLNHLKDSLVAYQELLRLIDEGWVVTTSDT</sequence>
<proteinExistence type="predicted"/>
<evidence type="ECO:0000313" key="2">
    <source>
        <dbReference type="EMBL" id="GEY25415.1"/>
    </source>
</evidence>
<reference evidence="2" key="1">
    <citation type="journal article" date="2019" name="Sci. Rep.">
        <title>Draft genome of Tanacetum cinerariifolium, the natural source of mosquito coil.</title>
        <authorList>
            <person name="Yamashiro T."/>
            <person name="Shiraishi A."/>
            <person name="Satake H."/>
            <person name="Nakayama K."/>
        </authorList>
    </citation>
    <scope>NUCLEOTIDE SEQUENCE</scope>
</reference>
<gene>
    <name evidence="2" type="ORF">Tci_397389</name>
</gene>
<dbReference type="EMBL" id="BKCJ010163617">
    <property type="protein sequence ID" value="GEY25415.1"/>
    <property type="molecule type" value="Genomic_DNA"/>
</dbReference>